<dbReference type="SUPFAM" id="SSF54631">
    <property type="entry name" value="CBS-domain pair"/>
    <property type="match status" value="1"/>
</dbReference>
<dbReference type="KEGG" id="lck:HN018_07040"/>
<evidence type="ECO:0000259" key="12">
    <source>
        <dbReference type="PROSITE" id="PS51371"/>
    </source>
</evidence>
<dbReference type="Pfam" id="PF01595">
    <property type="entry name" value="CNNM"/>
    <property type="match status" value="1"/>
</dbReference>
<dbReference type="Pfam" id="PF03471">
    <property type="entry name" value="CorC_HlyC"/>
    <property type="match status" value="1"/>
</dbReference>
<dbReference type="AlphaFoldDB" id="A0A6M8HNF0"/>
<name>A0A6M8HNF0_9PROT</name>
<dbReference type="SMART" id="SM00116">
    <property type="entry name" value="CBS"/>
    <property type="match status" value="1"/>
</dbReference>
<sequence>MDQNASLILGKLAAVLALVFANGFFVAAEFSLVGVRRSRIDELVANGRAGAGLLRRTVDNLDANLAATQLGVTISSLGLGWIGEPALARLIDPAFGSLGSLAATAAHAVAIAIAFFIITVFHIVLGELAPKSFALQLPERTALRIVRPLSLFLALFKPFIFLLNGLSNIVVRSCGFEPGNAESRLHSTEELKLLVAASRDAGLVQQAQQDVVERAFGMGERRVRTIMTPRHDIYWIDANASTELMLQGVRGSRHEQVVVAKGTLDRVVGVLRKQDLLDSYLDRKLALDAHDGAVEHLQSLMREPLVVHDGATVLQVLDTFRNRPIQMALIVDEYGALRGVVTQTDLLEALAGEIVDDGELDVLKREDGSFLVDATMAIHDAFDQLGIAKVPDDHGEYRTMAGFILRRLGHVPVEGEQFEWDTDGDVRRFEVVDLDGHRIDKVIVSAANTMPVAGAARAATPPFPCREPATSGRVTPANPTFACSDGALRARSAVPCTIR</sequence>
<evidence type="ECO:0000256" key="3">
    <source>
        <dbReference type="ARBA" id="ARBA00022475"/>
    </source>
</evidence>
<dbReference type="InterPro" id="IPR002550">
    <property type="entry name" value="CNNM"/>
</dbReference>
<evidence type="ECO:0000256" key="10">
    <source>
        <dbReference type="PROSITE-ProRule" id="PRU01193"/>
    </source>
</evidence>
<reference evidence="14 15" key="1">
    <citation type="journal article" date="2014" name="World J. Microbiol. Biotechnol.">
        <title>Biodiversity and physiological characteristics of Antarctic and Arctic lichens-associated bacteria.</title>
        <authorList>
            <person name="Lee Y.M."/>
            <person name="Kim E.H."/>
            <person name="Lee H.K."/>
            <person name="Hong S.G."/>
        </authorList>
    </citation>
    <scope>NUCLEOTIDE SEQUENCE [LARGE SCALE GENOMIC DNA]</scope>
    <source>
        <strain evidence="14 15">PAMC 26569</strain>
    </source>
</reference>
<dbReference type="PROSITE" id="PS51846">
    <property type="entry name" value="CNNM"/>
    <property type="match status" value="1"/>
</dbReference>
<feature type="domain" description="CNNM transmembrane" evidence="13">
    <location>
        <begin position="4"/>
        <end position="208"/>
    </location>
</feature>
<keyword evidence="7 9" id="KW-0129">CBS domain</keyword>
<evidence type="ECO:0000256" key="7">
    <source>
        <dbReference type="ARBA" id="ARBA00023122"/>
    </source>
</evidence>
<evidence type="ECO:0000313" key="14">
    <source>
        <dbReference type="EMBL" id="QKE89830.1"/>
    </source>
</evidence>
<dbReference type="CDD" id="cd04590">
    <property type="entry name" value="CBS_pair_CorC_HlyC_assoc"/>
    <property type="match status" value="1"/>
</dbReference>
<evidence type="ECO:0000256" key="1">
    <source>
        <dbReference type="ARBA" id="ARBA00004651"/>
    </source>
</evidence>
<keyword evidence="6 10" id="KW-1133">Transmembrane helix</keyword>
<organism evidence="14 15">
    <name type="scientific">Lichenicola cladoniae</name>
    <dbReference type="NCBI Taxonomy" id="1484109"/>
    <lineage>
        <taxon>Bacteria</taxon>
        <taxon>Pseudomonadati</taxon>
        <taxon>Pseudomonadota</taxon>
        <taxon>Alphaproteobacteria</taxon>
        <taxon>Acetobacterales</taxon>
        <taxon>Acetobacteraceae</taxon>
        <taxon>Lichenicola</taxon>
    </lineage>
</organism>
<dbReference type="SUPFAM" id="SSF56176">
    <property type="entry name" value="FAD-binding/transporter-associated domain-like"/>
    <property type="match status" value="1"/>
</dbReference>
<keyword evidence="8 10" id="KW-0472">Membrane</keyword>
<dbReference type="InterPro" id="IPR051676">
    <property type="entry name" value="UPF0053_domain"/>
</dbReference>
<feature type="domain" description="CBS" evidence="12">
    <location>
        <begin position="300"/>
        <end position="362"/>
    </location>
</feature>
<keyword evidence="5" id="KW-0677">Repeat</keyword>
<evidence type="ECO:0000313" key="15">
    <source>
        <dbReference type="Proteomes" id="UP000500767"/>
    </source>
</evidence>
<dbReference type="Gene3D" id="3.10.580.10">
    <property type="entry name" value="CBS-domain"/>
    <property type="match status" value="1"/>
</dbReference>
<accession>A0A6M8HNF0</accession>
<dbReference type="Pfam" id="PF00571">
    <property type="entry name" value="CBS"/>
    <property type="match status" value="1"/>
</dbReference>
<dbReference type="InterPro" id="IPR046342">
    <property type="entry name" value="CBS_dom_sf"/>
</dbReference>
<dbReference type="Gene3D" id="3.30.465.10">
    <property type="match status" value="1"/>
</dbReference>
<dbReference type="RefSeq" id="WP_171834817.1">
    <property type="nucleotide sequence ID" value="NZ_CP053708.1"/>
</dbReference>
<keyword evidence="15" id="KW-1185">Reference proteome</keyword>
<evidence type="ECO:0000259" key="13">
    <source>
        <dbReference type="PROSITE" id="PS51846"/>
    </source>
</evidence>
<gene>
    <name evidence="14" type="ORF">HN018_07040</name>
</gene>
<feature type="transmembrane region" description="Helical" evidence="11">
    <location>
        <begin position="12"/>
        <end position="33"/>
    </location>
</feature>
<dbReference type="PANTHER" id="PTHR43099:SF5">
    <property type="entry name" value="HLYC_CORC FAMILY TRANSPORTER"/>
    <property type="match status" value="1"/>
</dbReference>
<evidence type="ECO:0000256" key="8">
    <source>
        <dbReference type="ARBA" id="ARBA00023136"/>
    </source>
</evidence>
<dbReference type="GO" id="GO:0050660">
    <property type="term" value="F:flavin adenine dinucleotide binding"/>
    <property type="evidence" value="ECO:0007669"/>
    <property type="project" value="InterPro"/>
</dbReference>
<dbReference type="InterPro" id="IPR044751">
    <property type="entry name" value="Ion_transp-like_CBS"/>
</dbReference>
<dbReference type="InterPro" id="IPR016169">
    <property type="entry name" value="FAD-bd_PCMH_sub2"/>
</dbReference>
<dbReference type="GO" id="GO:0005886">
    <property type="term" value="C:plasma membrane"/>
    <property type="evidence" value="ECO:0007669"/>
    <property type="project" value="UniProtKB-SubCell"/>
</dbReference>
<evidence type="ECO:0000256" key="5">
    <source>
        <dbReference type="ARBA" id="ARBA00022737"/>
    </source>
</evidence>
<dbReference type="InterPro" id="IPR036318">
    <property type="entry name" value="FAD-bd_PCMH-like_sf"/>
</dbReference>
<dbReference type="InterPro" id="IPR000644">
    <property type="entry name" value="CBS_dom"/>
</dbReference>
<feature type="transmembrane region" description="Helical" evidence="11">
    <location>
        <begin position="102"/>
        <end position="125"/>
    </location>
</feature>
<feature type="transmembrane region" description="Helical" evidence="11">
    <location>
        <begin position="145"/>
        <end position="166"/>
    </location>
</feature>
<dbReference type="InterPro" id="IPR005170">
    <property type="entry name" value="Transptr-assoc_dom"/>
</dbReference>
<evidence type="ECO:0000256" key="2">
    <source>
        <dbReference type="ARBA" id="ARBA00006446"/>
    </source>
</evidence>
<keyword evidence="3" id="KW-1003">Cell membrane</keyword>
<evidence type="ECO:0000256" key="4">
    <source>
        <dbReference type="ARBA" id="ARBA00022692"/>
    </source>
</evidence>
<comment type="subcellular location">
    <subcellularLocation>
        <location evidence="1">Cell membrane</location>
        <topology evidence="1">Multi-pass membrane protein</topology>
    </subcellularLocation>
</comment>
<dbReference type="EMBL" id="CP053708">
    <property type="protein sequence ID" value="QKE89830.1"/>
    <property type="molecule type" value="Genomic_DNA"/>
</dbReference>
<dbReference type="Proteomes" id="UP000500767">
    <property type="component" value="Chromosome"/>
</dbReference>
<evidence type="ECO:0000256" key="9">
    <source>
        <dbReference type="PROSITE-ProRule" id="PRU00703"/>
    </source>
</evidence>
<dbReference type="PANTHER" id="PTHR43099">
    <property type="entry name" value="UPF0053 PROTEIN YRKA"/>
    <property type="match status" value="1"/>
</dbReference>
<protein>
    <submittedName>
        <fullName evidence="14">HlyC/CorC family transporter</fullName>
    </submittedName>
</protein>
<evidence type="ECO:0000256" key="6">
    <source>
        <dbReference type="ARBA" id="ARBA00022989"/>
    </source>
</evidence>
<comment type="similarity">
    <text evidence="2">Belongs to the UPF0053 family. Hemolysin C subfamily.</text>
</comment>
<dbReference type="PROSITE" id="PS51371">
    <property type="entry name" value="CBS"/>
    <property type="match status" value="1"/>
</dbReference>
<proteinExistence type="inferred from homology"/>
<evidence type="ECO:0000256" key="11">
    <source>
        <dbReference type="SAM" id="Phobius"/>
    </source>
</evidence>
<dbReference type="SMART" id="SM01091">
    <property type="entry name" value="CorC_HlyC"/>
    <property type="match status" value="1"/>
</dbReference>
<keyword evidence="4 10" id="KW-0812">Transmembrane</keyword>